<evidence type="ECO:0000256" key="2">
    <source>
        <dbReference type="ARBA" id="ARBA00013081"/>
    </source>
</evidence>
<evidence type="ECO:0000256" key="9">
    <source>
        <dbReference type="ARBA" id="ARBA00048336"/>
    </source>
</evidence>
<evidence type="ECO:0000256" key="4">
    <source>
        <dbReference type="ARBA" id="ARBA00022801"/>
    </source>
</evidence>
<comment type="function">
    <text evidence="10">Serine/threonine protein phosphatase that may dephosphorylate and activate lipin-like phosphatases. Lipins are phosphatidate phosphatases that catalyze the conversion of phosphatidic acid to diacylglycerol and control the metabolism of fatty acids at different levels. May indirectly modulate the lipid composition of nuclear and/or endoplasmic reticulum membranes and be required for proper nuclear membrane morphology and/or dynamics. May also indirectly regulate the production of lipid droplets and triacylglycerol.</text>
</comment>
<proteinExistence type="inferred from homology"/>
<dbReference type="PROSITE" id="PS50969">
    <property type="entry name" value="FCP1"/>
    <property type="match status" value="1"/>
</dbReference>
<evidence type="ECO:0000256" key="5">
    <source>
        <dbReference type="ARBA" id="ARBA00022912"/>
    </source>
</evidence>
<dbReference type="Proteomes" id="UP000094527">
    <property type="component" value="Unassembled WGS sequence"/>
</dbReference>
<keyword evidence="4" id="KW-0378">Hydrolase</keyword>
<dbReference type="OrthoDB" id="277011at2759"/>
<dbReference type="InterPro" id="IPR036412">
    <property type="entry name" value="HAD-like_sf"/>
</dbReference>
<comment type="catalytic activity">
    <reaction evidence="8">
        <text>O-phospho-L-seryl-[protein] + H2O = L-seryl-[protein] + phosphate</text>
        <dbReference type="Rhea" id="RHEA:20629"/>
        <dbReference type="Rhea" id="RHEA-COMP:9863"/>
        <dbReference type="Rhea" id="RHEA-COMP:11604"/>
        <dbReference type="ChEBI" id="CHEBI:15377"/>
        <dbReference type="ChEBI" id="CHEBI:29999"/>
        <dbReference type="ChEBI" id="CHEBI:43474"/>
        <dbReference type="ChEBI" id="CHEBI:83421"/>
        <dbReference type="EC" id="3.1.3.16"/>
    </reaction>
</comment>
<dbReference type="AlphaFoldDB" id="A0A1D2ME60"/>
<dbReference type="InterPro" id="IPR050365">
    <property type="entry name" value="TIM50"/>
</dbReference>
<evidence type="ECO:0000256" key="13">
    <source>
        <dbReference type="ARBA" id="ARBA00079893"/>
    </source>
</evidence>
<dbReference type="Pfam" id="PF03031">
    <property type="entry name" value="NIF"/>
    <property type="match status" value="1"/>
</dbReference>
<keyword evidence="6" id="KW-1133">Transmembrane helix</keyword>
<evidence type="ECO:0000256" key="1">
    <source>
        <dbReference type="ARBA" id="ARBA00004167"/>
    </source>
</evidence>
<evidence type="ECO:0000256" key="3">
    <source>
        <dbReference type="ARBA" id="ARBA00022692"/>
    </source>
</evidence>
<dbReference type="InterPro" id="IPR011948">
    <property type="entry name" value="Dullard_phosphatase"/>
</dbReference>
<dbReference type="EC" id="3.1.3.16" evidence="2"/>
<reference evidence="15 16" key="1">
    <citation type="journal article" date="2016" name="Genome Biol. Evol.">
        <title>Gene Family Evolution Reflects Adaptation to Soil Environmental Stressors in the Genome of the Collembolan Orchesella cincta.</title>
        <authorList>
            <person name="Faddeeva-Vakhrusheva A."/>
            <person name="Derks M.F."/>
            <person name="Anvar S.Y."/>
            <person name="Agamennone V."/>
            <person name="Suring W."/>
            <person name="Smit S."/>
            <person name="van Straalen N.M."/>
            <person name="Roelofs D."/>
        </authorList>
    </citation>
    <scope>NUCLEOTIDE SEQUENCE [LARGE SCALE GENOMIC DNA]</scope>
    <source>
        <tissue evidence="15">Mixed pool</tissue>
    </source>
</reference>
<evidence type="ECO:0000256" key="10">
    <source>
        <dbReference type="ARBA" id="ARBA00055891"/>
    </source>
</evidence>
<dbReference type="SUPFAM" id="SSF56784">
    <property type="entry name" value="HAD-like"/>
    <property type="match status" value="1"/>
</dbReference>
<evidence type="ECO:0000256" key="7">
    <source>
        <dbReference type="ARBA" id="ARBA00023136"/>
    </source>
</evidence>
<dbReference type="OMA" id="RARXETE"/>
<dbReference type="EMBL" id="LJIJ01001602">
    <property type="protein sequence ID" value="ODM91290.1"/>
    <property type="molecule type" value="Genomic_DNA"/>
</dbReference>
<evidence type="ECO:0000313" key="16">
    <source>
        <dbReference type="Proteomes" id="UP000094527"/>
    </source>
</evidence>
<comment type="similarity">
    <text evidence="11">Belongs to the Dullard family.</text>
</comment>
<dbReference type="GO" id="GO:0004722">
    <property type="term" value="F:protein serine/threonine phosphatase activity"/>
    <property type="evidence" value="ECO:0007669"/>
    <property type="project" value="UniProtKB-EC"/>
</dbReference>
<dbReference type="STRING" id="48709.A0A1D2ME60"/>
<comment type="catalytic activity">
    <reaction evidence="9">
        <text>O-phospho-L-threonyl-[protein] + H2O = L-threonyl-[protein] + phosphate</text>
        <dbReference type="Rhea" id="RHEA:47004"/>
        <dbReference type="Rhea" id="RHEA-COMP:11060"/>
        <dbReference type="Rhea" id="RHEA-COMP:11605"/>
        <dbReference type="ChEBI" id="CHEBI:15377"/>
        <dbReference type="ChEBI" id="CHEBI:30013"/>
        <dbReference type="ChEBI" id="CHEBI:43474"/>
        <dbReference type="ChEBI" id="CHEBI:61977"/>
        <dbReference type="EC" id="3.1.3.16"/>
    </reaction>
</comment>
<dbReference type="PANTHER" id="PTHR12210">
    <property type="entry name" value="DULLARD PROTEIN PHOSPHATASE"/>
    <property type="match status" value="1"/>
</dbReference>
<evidence type="ECO:0000313" key="15">
    <source>
        <dbReference type="EMBL" id="ODM91290.1"/>
    </source>
</evidence>
<dbReference type="SMART" id="SM00577">
    <property type="entry name" value="CPDc"/>
    <property type="match status" value="1"/>
</dbReference>
<dbReference type="GO" id="GO:0044091">
    <property type="term" value="P:membrane biogenesis"/>
    <property type="evidence" value="ECO:0007669"/>
    <property type="project" value="UniProtKB-ARBA"/>
</dbReference>
<name>A0A1D2ME60_ORCCI</name>
<accession>A0A1D2ME60</accession>
<organism evidence="15 16">
    <name type="scientific">Orchesella cincta</name>
    <name type="common">Springtail</name>
    <name type="synonym">Podura cincta</name>
    <dbReference type="NCBI Taxonomy" id="48709"/>
    <lineage>
        <taxon>Eukaryota</taxon>
        <taxon>Metazoa</taxon>
        <taxon>Ecdysozoa</taxon>
        <taxon>Arthropoda</taxon>
        <taxon>Hexapoda</taxon>
        <taxon>Collembola</taxon>
        <taxon>Entomobryomorpha</taxon>
        <taxon>Entomobryoidea</taxon>
        <taxon>Orchesellidae</taxon>
        <taxon>Orchesellinae</taxon>
        <taxon>Orchesella</taxon>
    </lineage>
</organism>
<protein>
    <recommendedName>
        <fullName evidence="12">CTD nuclear envelope phosphatase 1 homolog</fullName>
        <ecNumber evidence="2">3.1.3.16</ecNumber>
    </recommendedName>
    <alternativeName>
        <fullName evidence="13">Serine/threonine-protein phosphatase dullard homolog</fullName>
    </alternativeName>
</protein>
<evidence type="ECO:0000256" key="6">
    <source>
        <dbReference type="ARBA" id="ARBA00022989"/>
    </source>
</evidence>
<dbReference type="InterPro" id="IPR004274">
    <property type="entry name" value="FCP1_dom"/>
</dbReference>
<evidence type="ECO:0000256" key="12">
    <source>
        <dbReference type="ARBA" id="ARBA00070329"/>
    </source>
</evidence>
<evidence type="ECO:0000256" key="11">
    <source>
        <dbReference type="ARBA" id="ARBA00061694"/>
    </source>
</evidence>
<dbReference type="Gene3D" id="3.40.50.1000">
    <property type="entry name" value="HAD superfamily/HAD-like"/>
    <property type="match status" value="1"/>
</dbReference>
<dbReference type="CDD" id="cd07521">
    <property type="entry name" value="HAD_FCP1-like"/>
    <property type="match status" value="1"/>
</dbReference>
<keyword evidence="5" id="KW-0904">Protein phosphatase</keyword>
<comment type="caution">
    <text evidence="15">The sequence shown here is derived from an EMBL/GenBank/DDBJ whole genome shotgun (WGS) entry which is preliminary data.</text>
</comment>
<keyword evidence="3" id="KW-0812">Transmembrane</keyword>
<sequence>MVGLRSQLELHFVLAPVSPSAVKTVWTGVSTVLVALSNWFFGGGGAGGGGDLGGGPGSAHADTTTGRCSPCFSTSSARAAEGGLRRWRIVVTTIMWKVIQQGTKSLILFLSKIWNFILYFLRKNGRKVMQHQTIKYDNVPLSPLSKHRLSLVKRKVLVLDLDETLIHSHHDGVQRPTVKPGTPPDFILKVTIERHPVRFFVHKRPHVDYFLDVVSQWYDLVVFTASMEIYGAGVADKLDRNRKILQTRYYRQHCTLELGSYTKDLSNISHDLSSIFILDNSPGAYRSYPANAMPIKSWFSDPTDTALLNLLPVLDALRFTQDVRSVLSRNLHCHKPCYSF</sequence>
<dbReference type="NCBIfam" id="TIGR02251">
    <property type="entry name" value="HIF-SF_euk"/>
    <property type="match status" value="1"/>
</dbReference>
<dbReference type="GO" id="GO:0071763">
    <property type="term" value="P:nuclear membrane organization"/>
    <property type="evidence" value="ECO:0007669"/>
    <property type="project" value="UniProtKB-ARBA"/>
</dbReference>
<keyword evidence="16" id="KW-1185">Reference proteome</keyword>
<evidence type="ECO:0000256" key="8">
    <source>
        <dbReference type="ARBA" id="ARBA00047761"/>
    </source>
</evidence>
<dbReference type="FunFam" id="3.40.50.1000:FF:000044">
    <property type="entry name" value="CTD nuclear envelope phosphatase 1"/>
    <property type="match status" value="1"/>
</dbReference>
<feature type="domain" description="FCP1 homology" evidence="14">
    <location>
        <begin position="150"/>
        <end position="317"/>
    </location>
</feature>
<dbReference type="InterPro" id="IPR023214">
    <property type="entry name" value="HAD_sf"/>
</dbReference>
<dbReference type="GO" id="GO:0016020">
    <property type="term" value="C:membrane"/>
    <property type="evidence" value="ECO:0007669"/>
    <property type="project" value="UniProtKB-SubCell"/>
</dbReference>
<gene>
    <name evidence="15" type="ORF">Ocin01_15391</name>
</gene>
<keyword evidence="7" id="KW-0472">Membrane</keyword>
<evidence type="ECO:0000259" key="14">
    <source>
        <dbReference type="PROSITE" id="PS50969"/>
    </source>
</evidence>
<comment type="subcellular location">
    <subcellularLocation>
        <location evidence="1">Membrane</location>
        <topology evidence="1">Single-pass membrane protein</topology>
    </subcellularLocation>
</comment>